<dbReference type="CDD" id="cd07813">
    <property type="entry name" value="COQ10p_like"/>
    <property type="match status" value="1"/>
</dbReference>
<proteinExistence type="inferred from homology"/>
<dbReference type="GO" id="GO:0045333">
    <property type="term" value="P:cellular respiration"/>
    <property type="evidence" value="ECO:0007669"/>
    <property type="project" value="InterPro"/>
</dbReference>
<keyword evidence="2" id="KW-1277">Toxin-antitoxin system</keyword>
<feature type="domain" description="Coenzyme Q-binding protein COQ10 START" evidence="3">
    <location>
        <begin position="16"/>
        <end position="140"/>
    </location>
</feature>
<evidence type="ECO:0000256" key="1">
    <source>
        <dbReference type="ARBA" id="ARBA00008918"/>
    </source>
</evidence>
<evidence type="ECO:0000313" key="4">
    <source>
        <dbReference type="EMBL" id="PWK51923.1"/>
    </source>
</evidence>
<name>A0A316FU81_9GAMM</name>
<dbReference type="InterPro" id="IPR005031">
    <property type="entry name" value="COQ10_START"/>
</dbReference>
<comment type="similarity">
    <text evidence="1">Belongs to the ribosome association toxin RatA family.</text>
</comment>
<dbReference type="AlphaFoldDB" id="A0A316FU81"/>
<evidence type="ECO:0000256" key="2">
    <source>
        <dbReference type="ARBA" id="ARBA00022649"/>
    </source>
</evidence>
<accession>A0A316FU81</accession>
<comment type="caution">
    <text evidence="4">The sequence shown here is derived from an EMBL/GenBank/DDBJ whole genome shotgun (WGS) entry which is preliminary data.</text>
</comment>
<dbReference type="InterPro" id="IPR044996">
    <property type="entry name" value="COQ10-like"/>
</dbReference>
<evidence type="ECO:0000313" key="5">
    <source>
        <dbReference type="Proteomes" id="UP000245790"/>
    </source>
</evidence>
<gene>
    <name evidence="4" type="ORF">C8D97_105239</name>
</gene>
<dbReference type="EMBL" id="QGGU01000005">
    <property type="protein sequence ID" value="PWK51923.1"/>
    <property type="molecule type" value="Genomic_DNA"/>
</dbReference>
<sequence length="149" mass="16961">MIEDLSVSQVEKSALVPFSVEQMYALVNDVEAYPEYIDGCSGSKIIESSESKMIASLNIEKAGFSSSFTTENTLKLNEEINMRLLDGPFEYLLGIWRFKRLEQNACRVTFSLDFKFKNRLMGMAFSKAFETITANMMQAFIEQAKKQYG</sequence>
<dbReference type="Pfam" id="PF03364">
    <property type="entry name" value="Polyketide_cyc"/>
    <property type="match status" value="1"/>
</dbReference>
<protein>
    <submittedName>
        <fullName evidence="4">Ribosome-associated toxin RatA of RatAB toxin-antitoxin module</fullName>
    </submittedName>
</protein>
<dbReference type="PANTHER" id="PTHR12901:SF10">
    <property type="entry name" value="COENZYME Q-BINDING PROTEIN COQ10, MITOCHONDRIAL"/>
    <property type="match status" value="1"/>
</dbReference>
<dbReference type="PANTHER" id="PTHR12901">
    <property type="entry name" value="SPERM PROTEIN HOMOLOG"/>
    <property type="match status" value="1"/>
</dbReference>
<evidence type="ECO:0000259" key="3">
    <source>
        <dbReference type="Pfam" id="PF03364"/>
    </source>
</evidence>
<keyword evidence="5" id="KW-1185">Reference proteome</keyword>
<dbReference type="Proteomes" id="UP000245790">
    <property type="component" value="Unassembled WGS sequence"/>
</dbReference>
<dbReference type="GO" id="GO:0048039">
    <property type="term" value="F:ubiquinone binding"/>
    <property type="evidence" value="ECO:0007669"/>
    <property type="project" value="InterPro"/>
</dbReference>
<dbReference type="SUPFAM" id="SSF55961">
    <property type="entry name" value="Bet v1-like"/>
    <property type="match status" value="1"/>
</dbReference>
<reference evidence="4 5" key="1">
    <citation type="submission" date="2018-05" db="EMBL/GenBank/DDBJ databases">
        <title>Genomic Encyclopedia of Type Strains, Phase IV (KMG-IV): sequencing the most valuable type-strain genomes for metagenomic binning, comparative biology and taxonomic classification.</title>
        <authorList>
            <person name="Goeker M."/>
        </authorList>
    </citation>
    <scope>NUCLEOTIDE SEQUENCE [LARGE SCALE GENOMIC DNA]</scope>
    <source>
        <strain evidence="4 5">DSM 25350</strain>
    </source>
</reference>
<dbReference type="InterPro" id="IPR023393">
    <property type="entry name" value="START-like_dom_sf"/>
</dbReference>
<dbReference type="Gene3D" id="3.30.530.20">
    <property type="match status" value="1"/>
</dbReference>
<organism evidence="4 5">
    <name type="scientific">Pleionea mediterranea</name>
    <dbReference type="NCBI Taxonomy" id="523701"/>
    <lineage>
        <taxon>Bacteria</taxon>
        <taxon>Pseudomonadati</taxon>
        <taxon>Pseudomonadota</taxon>
        <taxon>Gammaproteobacteria</taxon>
        <taxon>Oceanospirillales</taxon>
        <taxon>Pleioneaceae</taxon>
        <taxon>Pleionea</taxon>
    </lineage>
</organism>